<dbReference type="PROSITE" id="PS50943">
    <property type="entry name" value="HTH_CROC1"/>
    <property type="match status" value="1"/>
</dbReference>
<keyword evidence="3" id="KW-1185">Reference proteome</keyword>
<dbReference type="SUPFAM" id="SSF47413">
    <property type="entry name" value="lambda repressor-like DNA-binding domains"/>
    <property type="match status" value="1"/>
</dbReference>
<dbReference type="SMART" id="SM00530">
    <property type="entry name" value="HTH_XRE"/>
    <property type="match status" value="1"/>
</dbReference>
<gene>
    <name evidence="2" type="ORF">GTZ93_03275</name>
</gene>
<dbReference type="GO" id="GO:0003677">
    <property type="term" value="F:DNA binding"/>
    <property type="evidence" value="ECO:0007669"/>
    <property type="project" value="InterPro"/>
</dbReference>
<dbReference type="InterPro" id="IPR010982">
    <property type="entry name" value="Lambda_DNA-bd_dom_sf"/>
</dbReference>
<comment type="caution">
    <text evidence="2">The sequence shown here is derived from an EMBL/GenBank/DDBJ whole genome shotgun (WGS) entry which is preliminary data.</text>
</comment>
<evidence type="ECO:0000259" key="1">
    <source>
        <dbReference type="PROSITE" id="PS50943"/>
    </source>
</evidence>
<feature type="domain" description="HTH cro/C1-type" evidence="1">
    <location>
        <begin position="16"/>
        <end position="71"/>
    </location>
</feature>
<dbReference type="RefSeq" id="WP_120592531.1">
    <property type="nucleotide sequence ID" value="NZ_JABEKY010000038.1"/>
</dbReference>
<protein>
    <submittedName>
        <fullName evidence="2">Helix-turn-helix domain-containing protein</fullName>
    </submittedName>
</protein>
<dbReference type="InterPro" id="IPR001387">
    <property type="entry name" value="Cro/C1-type_HTH"/>
</dbReference>
<dbReference type="EMBL" id="JAAAPK010000001">
    <property type="protein sequence ID" value="NBC38835.1"/>
    <property type="molecule type" value="Genomic_DNA"/>
</dbReference>
<dbReference type="Pfam" id="PF01381">
    <property type="entry name" value="HTH_3"/>
    <property type="match status" value="1"/>
</dbReference>
<organism evidence="2 3">
    <name type="scientific">Corallococcus exiguus</name>
    <dbReference type="NCBI Taxonomy" id="83462"/>
    <lineage>
        <taxon>Bacteria</taxon>
        <taxon>Pseudomonadati</taxon>
        <taxon>Myxococcota</taxon>
        <taxon>Myxococcia</taxon>
        <taxon>Myxococcales</taxon>
        <taxon>Cystobacterineae</taxon>
        <taxon>Myxococcaceae</taxon>
        <taxon>Corallococcus</taxon>
    </lineage>
</organism>
<evidence type="ECO:0000313" key="3">
    <source>
        <dbReference type="Proteomes" id="UP000537825"/>
    </source>
</evidence>
<evidence type="ECO:0000313" key="2">
    <source>
        <dbReference type="EMBL" id="NBC38835.1"/>
    </source>
</evidence>
<sequence>MARPETSWLRPLAEAVRAQRTKLGLTQQEVSVLAGCGPVFIYDVESGKKATLRLDKLLDVLHVLGLQLTLEPGQHRLRVSEPAS</sequence>
<dbReference type="CDD" id="cd00093">
    <property type="entry name" value="HTH_XRE"/>
    <property type="match status" value="1"/>
</dbReference>
<dbReference type="AlphaFoldDB" id="A0A7Y1RM26"/>
<accession>A0A7Y1RM26</accession>
<proteinExistence type="predicted"/>
<dbReference type="Proteomes" id="UP000537825">
    <property type="component" value="Unassembled WGS sequence"/>
</dbReference>
<dbReference type="Gene3D" id="1.10.260.40">
    <property type="entry name" value="lambda repressor-like DNA-binding domains"/>
    <property type="match status" value="1"/>
</dbReference>
<name>A0A7Y1RM26_9BACT</name>
<reference evidence="2 3" key="1">
    <citation type="submission" date="2020-01" db="EMBL/GenBank/DDBJ databases">
        <title>The draft genome sequence of Corallococcus exiguus DSM 14696.</title>
        <authorList>
            <person name="Zhang X."/>
            <person name="Zhu H."/>
        </authorList>
    </citation>
    <scope>NUCLEOTIDE SEQUENCE [LARGE SCALE GENOMIC DNA]</scope>
    <source>
        <strain evidence="2 3">DSM 14696</strain>
    </source>
</reference>